<name>A0ABR1Z146_9PEZI</name>
<feature type="compositionally biased region" description="Low complexity" evidence="1">
    <location>
        <begin position="151"/>
        <end position="170"/>
    </location>
</feature>
<accession>A0ABR1Z146</accession>
<feature type="compositionally biased region" description="Polar residues" evidence="1">
    <location>
        <begin position="196"/>
        <end position="208"/>
    </location>
</feature>
<dbReference type="Proteomes" id="UP001492380">
    <property type="component" value="Unassembled WGS sequence"/>
</dbReference>
<evidence type="ECO:0000256" key="2">
    <source>
        <dbReference type="SAM" id="SignalP"/>
    </source>
</evidence>
<feature type="compositionally biased region" description="Polar residues" evidence="1">
    <location>
        <begin position="74"/>
        <end position="89"/>
    </location>
</feature>
<keyword evidence="4" id="KW-1185">Reference proteome</keyword>
<evidence type="ECO:0000313" key="3">
    <source>
        <dbReference type="EMBL" id="KAK8244284.1"/>
    </source>
</evidence>
<evidence type="ECO:0000313" key="4">
    <source>
        <dbReference type="Proteomes" id="UP001492380"/>
    </source>
</evidence>
<organism evidence="3 4">
    <name type="scientific">Phyllosticta capitalensis</name>
    <dbReference type="NCBI Taxonomy" id="121624"/>
    <lineage>
        <taxon>Eukaryota</taxon>
        <taxon>Fungi</taxon>
        <taxon>Dikarya</taxon>
        <taxon>Ascomycota</taxon>
        <taxon>Pezizomycotina</taxon>
        <taxon>Dothideomycetes</taxon>
        <taxon>Dothideomycetes incertae sedis</taxon>
        <taxon>Botryosphaeriales</taxon>
        <taxon>Phyllostictaceae</taxon>
        <taxon>Phyllosticta</taxon>
    </lineage>
</organism>
<evidence type="ECO:0000256" key="1">
    <source>
        <dbReference type="SAM" id="MobiDB-lite"/>
    </source>
</evidence>
<feature type="signal peptide" evidence="2">
    <location>
        <begin position="1"/>
        <end position="19"/>
    </location>
</feature>
<gene>
    <name evidence="3" type="ORF">HDK90DRAFT_546954</name>
</gene>
<reference evidence="3 4" key="1">
    <citation type="submission" date="2024-04" db="EMBL/GenBank/DDBJ databases">
        <title>Phyllosticta paracitricarpa is synonymous to the EU quarantine fungus P. citricarpa based on phylogenomic analyses.</title>
        <authorList>
            <consortium name="Lawrence Berkeley National Laboratory"/>
            <person name="Van Ingen-Buijs V.A."/>
            <person name="Van Westerhoven A.C."/>
            <person name="Haridas S."/>
            <person name="Skiadas P."/>
            <person name="Martin F."/>
            <person name="Groenewald J.Z."/>
            <person name="Crous P.W."/>
            <person name="Seidl M.F."/>
        </authorList>
    </citation>
    <scope>NUCLEOTIDE SEQUENCE [LARGE SCALE GENOMIC DNA]</scope>
    <source>
        <strain evidence="3 4">CBS 123374</strain>
    </source>
</reference>
<feature type="chain" id="PRO_5047521961" evidence="2">
    <location>
        <begin position="20"/>
        <end position="440"/>
    </location>
</feature>
<protein>
    <submittedName>
        <fullName evidence="3">Uncharacterized protein</fullName>
    </submittedName>
</protein>
<comment type="caution">
    <text evidence="3">The sequence shown here is derived from an EMBL/GenBank/DDBJ whole genome shotgun (WGS) entry which is preliminary data.</text>
</comment>
<proteinExistence type="predicted"/>
<sequence>MALLTFLSSLCIHCLITAALQLPSYFVFTSVSRRFQDPIQHQLHLLLLPRNNGPASSGGPPKQRLSLPGPSRSEVASQTHSAFEANSHSQQPPKIPSNPLPPLQPPPPRVDQPSDSPANAQSGASSQQGPESSHSQPSSNSTSQPPPSNVQLSPGLFFPPLSPLSQLPPQHVHSQNPNAPFFYTTHPPPQHVQFVPASQQGAGFGSNQPSSTTAMQPPPAPQPPLGSSQFAPISQTSMDDAQIFANLQQAIGGSQYVSPQDTMNPPSTANSQQQAFPRVMLDPMAQQAMDSAAARPTTQNFQSNPFTQQPMQNAQPNPLPQKPIQKVRLDSAAFDPVVRKAMEDSEFVPASFNRPFNTLLPDHLASIPPPPGYYWGFLGAGQVRLVQDLDTTTVKLPDYFDKKNPPRAEEGMHWGLVAEMNGLQLAMVYRATEKEPGKAW</sequence>
<dbReference type="EMBL" id="JBBWRZ010000002">
    <property type="protein sequence ID" value="KAK8244284.1"/>
    <property type="molecule type" value="Genomic_DNA"/>
</dbReference>
<feature type="compositionally biased region" description="Low complexity" evidence="1">
    <location>
        <begin position="125"/>
        <end position="143"/>
    </location>
</feature>
<keyword evidence="2" id="KW-0732">Signal</keyword>
<feature type="compositionally biased region" description="Pro residues" evidence="1">
    <location>
        <begin position="93"/>
        <end position="110"/>
    </location>
</feature>
<feature type="region of interest" description="Disordered" evidence="1">
    <location>
        <begin position="50"/>
        <end position="232"/>
    </location>
</feature>